<evidence type="ECO:0000313" key="6">
    <source>
        <dbReference type="Proteomes" id="UP000551501"/>
    </source>
</evidence>
<dbReference type="Pfam" id="PF07729">
    <property type="entry name" value="FCD"/>
    <property type="match status" value="1"/>
</dbReference>
<dbReference type="CDD" id="cd07377">
    <property type="entry name" value="WHTH_GntR"/>
    <property type="match status" value="1"/>
</dbReference>
<keyword evidence="2 5" id="KW-0238">DNA-binding</keyword>
<dbReference type="Gene3D" id="1.20.120.530">
    <property type="entry name" value="GntR ligand-binding domain-like"/>
    <property type="match status" value="1"/>
</dbReference>
<dbReference type="EMBL" id="JACIFP010000001">
    <property type="protein sequence ID" value="MBB4133990.1"/>
    <property type="molecule type" value="Genomic_DNA"/>
</dbReference>
<comment type="caution">
    <text evidence="5">The sequence shown here is derived from an EMBL/GenBank/DDBJ whole genome shotgun (WGS) entry which is preliminary data.</text>
</comment>
<dbReference type="InterPro" id="IPR008920">
    <property type="entry name" value="TF_FadR/GntR_C"/>
</dbReference>
<reference evidence="5 6" key="1">
    <citation type="submission" date="2020-08" db="EMBL/GenBank/DDBJ databases">
        <title>Sequencing the genomes of 1000 actinobacteria strains.</title>
        <authorList>
            <person name="Klenk H.-P."/>
        </authorList>
    </citation>
    <scope>NUCLEOTIDE SEQUENCE [LARGE SCALE GENOMIC DNA]</scope>
    <source>
        <strain evidence="5 6">DSM 45298</strain>
    </source>
</reference>
<dbReference type="PRINTS" id="PR00035">
    <property type="entry name" value="HTHGNTR"/>
</dbReference>
<dbReference type="Gene3D" id="1.10.10.10">
    <property type="entry name" value="Winged helix-like DNA-binding domain superfamily/Winged helix DNA-binding domain"/>
    <property type="match status" value="1"/>
</dbReference>
<accession>A0A840F0V9</accession>
<sequence length="220" mass="23441">MSAQVIDELERLAASGEWPVGSRIPPEPELMAALGVSRNTLREAVRALVHTGVLSSRPGDGTYVAAADGLAAALARRFRNSESLEIIDVRRMIECEAAGMAARRRSAEDVTALRECERECARAAREGDRDSAIAAELRFHSAVVAATHNGLLLDLYTHMTEAVRDSIAAAVDAHTAYGPAHAQHERIISSIASNDPVAAELAATEHLESVAAMLGENGLR</sequence>
<dbReference type="GO" id="GO:0003700">
    <property type="term" value="F:DNA-binding transcription factor activity"/>
    <property type="evidence" value="ECO:0007669"/>
    <property type="project" value="InterPro"/>
</dbReference>
<dbReference type="PROSITE" id="PS50949">
    <property type="entry name" value="HTH_GNTR"/>
    <property type="match status" value="1"/>
</dbReference>
<gene>
    <name evidence="5" type="ORF">BKA16_000542</name>
</gene>
<name>A0A840F0V9_9ACTN</name>
<dbReference type="InterPro" id="IPR036388">
    <property type="entry name" value="WH-like_DNA-bd_sf"/>
</dbReference>
<dbReference type="PANTHER" id="PTHR43537">
    <property type="entry name" value="TRANSCRIPTIONAL REGULATOR, GNTR FAMILY"/>
    <property type="match status" value="1"/>
</dbReference>
<evidence type="ECO:0000256" key="3">
    <source>
        <dbReference type="ARBA" id="ARBA00023163"/>
    </source>
</evidence>
<feature type="domain" description="HTH gntR-type" evidence="4">
    <location>
        <begin position="1"/>
        <end position="67"/>
    </location>
</feature>
<evidence type="ECO:0000259" key="4">
    <source>
        <dbReference type="PROSITE" id="PS50949"/>
    </source>
</evidence>
<keyword evidence="6" id="KW-1185">Reference proteome</keyword>
<dbReference type="InterPro" id="IPR000524">
    <property type="entry name" value="Tscrpt_reg_HTH_GntR"/>
</dbReference>
<evidence type="ECO:0000256" key="1">
    <source>
        <dbReference type="ARBA" id="ARBA00023015"/>
    </source>
</evidence>
<organism evidence="5 6">
    <name type="scientific">Gordonia humi</name>
    <dbReference type="NCBI Taxonomy" id="686429"/>
    <lineage>
        <taxon>Bacteria</taxon>
        <taxon>Bacillati</taxon>
        <taxon>Actinomycetota</taxon>
        <taxon>Actinomycetes</taxon>
        <taxon>Mycobacteriales</taxon>
        <taxon>Gordoniaceae</taxon>
        <taxon>Gordonia</taxon>
    </lineage>
</organism>
<dbReference type="RefSeq" id="WP_183369208.1">
    <property type="nucleotide sequence ID" value="NZ_BAABHL010000063.1"/>
</dbReference>
<dbReference type="SMART" id="SM00895">
    <property type="entry name" value="FCD"/>
    <property type="match status" value="1"/>
</dbReference>
<dbReference type="PANTHER" id="PTHR43537:SF47">
    <property type="entry name" value="REGULATORY PROTEIN GNTR HTH"/>
    <property type="match status" value="1"/>
</dbReference>
<evidence type="ECO:0000256" key="2">
    <source>
        <dbReference type="ARBA" id="ARBA00023125"/>
    </source>
</evidence>
<keyword evidence="3" id="KW-0804">Transcription</keyword>
<dbReference type="GO" id="GO:0003677">
    <property type="term" value="F:DNA binding"/>
    <property type="evidence" value="ECO:0007669"/>
    <property type="project" value="UniProtKB-KW"/>
</dbReference>
<dbReference type="SUPFAM" id="SSF48008">
    <property type="entry name" value="GntR ligand-binding domain-like"/>
    <property type="match status" value="1"/>
</dbReference>
<dbReference type="InterPro" id="IPR036390">
    <property type="entry name" value="WH_DNA-bd_sf"/>
</dbReference>
<dbReference type="SUPFAM" id="SSF46785">
    <property type="entry name" value="Winged helix' DNA-binding domain"/>
    <property type="match status" value="1"/>
</dbReference>
<dbReference type="SMART" id="SM00345">
    <property type="entry name" value="HTH_GNTR"/>
    <property type="match status" value="1"/>
</dbReference>
<dbReference type="Proteomes" id="UP000551501">
    <property type="component" value="Unassembled WGS sequence"/>
</dbReference>
<proteinExistence type="predicted"/>
<dbReference type="AlphaFoldDB" id="A0A840F0V9"/>
<evidence type="ECO:0000313" key="5">
    <source>
        <dbReference type="EMBL" id="MBB4133990.1"/>
    </source>
</evidence>
<protein>
    <submittedName>
        <fullName evidence="5">DNA-binding FadR family transcriptional regulator</fullName>
    </submittedName>
</protein>
<dbReference type="Pfam" id="PF00392">
    <property type="entry name" value="GntR"/>
    <property type="match status" value="1"/>
</dbReference>
<keyword evidence="1" id="KW-0805">Transcription regulation</keyword>
<dbReference type="InterPro" id="IPR011711">
    <property type="entry name" value="GntR_C"/>
</dbReference>